<reference evidence="2 3" key="1">
    <citation type="submission" date="2024-01" db="EMBL/GenBank/DDBJ databases">
        <title>The complete chloroplast genome sequence of Lithospermum erythrorhizon: insights into the phylogenetic relationship among Boraginaceae species and the maternal lineages of purple gromwells.</title>
        <authorList>
            <person name="Okada T."/>
            <person name="Watanabe K."/>
        </authorList>
    </citation>
    <scope>NUCLEOTIDE SEQUENCE [LARGE SCALE GENOMIC DNA]</scope>
</reference>
<accession>A0AAV3Q6W2</accession>
<proteinExistence type="predicted"/>
<dbReference type="Proteomes" id="UP001454036">
    <property type="component" value="Unassembled WGS sequence"/>
</dbReference>
<feature type="region of interest" description="Disordered" evidence="1">
    <location>
        <begin position="1"/>
        <end position="40"/>
    </location>
</feature>
<evidence type="ECO:0000313" key="2">
    <source>
        <dbReference type="EMBL" id="GAA0159146.1"/>
    </source>
</evidence>
<dbReference type="EMBL" id="BAABME010003531">
    <property type="protein sequence ID" value="GAA0159146.1"/>
    <property type="molecule type" value="Genomic_DNA"/>
</dbReference>
<organism evidence="2 3">
    <name type="scientific">Lithospermum erythrorhizon</name>
    <name type="common">Purple gromwell</name>
    <name type="synonym">Lithospermum officinale var. erythrorhizon</name>
    <dbReference type="NCBI Taxonomy" id="34254"/>
    <lineage>
        <taxon>Eukaryota</taxon>
        <taxon>Viridiplantae</taxon>
        <taxon>Streptophyta</taxon>
        <taxon>Embryophyta</taxon>
        <taxon>Tracheophyta</taxon>
        <taxon>Spermatophyta</taxon>
        <taxon>Magnoliopsida</taxon>
        <taxon>eudicotyledons</taxon>
        <taxon>Gunneridae</taxon>
        <taxon>Pentapetalae</taxon>
        <taxon>asterids</taxon>
        <taxon>lamiids</taxon>
        <taxon>Boraginales</taxon>
        <taxon>Boraginaceae</taxon>
        <taxon>Boraginoideae</taxon>
        <taxon>Lithospermeae</taxon>
        <taxon>Lithospermum</taxon>
    </lineage>
</organism>
<keyword evidence="3" id="KW-1185">Reference proteome</keyword>
<gene>
    <name evidence="2" type="ORF">LIER_15995</name>
</gene>
<evidence type="ECO:0000313" key="3">
    <source>
        <dbReference type="Proteomes" id="UP001454036"/>
    </source>
</evidence>
<evidence type="ECO:0000256" key="1">
    <source>
        <dbReference type="SAM" id="MobiDB-lite"/>
    </source>
</evidence>
<dbReference type="AlphaFoldDB" id="A0AAV3Q6W2"/>
<sequence length="109" mass="12149">MLHIQKASDGSREKGGNNPGRRQSLFQPHNPHYRPAQPTEVKVPADFWESKLIPGKAWANYSDDEDYEAFHVCVEVDDNSTTTEALRVSTPASSSLQTFTITFTNGDLP</sequence>
<name>A0AAV3Q6W2_LITER</name>
<comment type="caution">
    <text evidence="2">The sequence shown here is derived from an EMBL/GenBank/DDBJ whole genome shotgun (WGS) entry which is preliminary data.</text>
</comment>
<protein>
    <submittedName>
        <fullName evidence="2">Uncharacterized protein</fullName>
    </submittedName>
</protein>